<feature type="domain" description="SPX" evidence="3">
    <location>
        <begin position="1"/>
        <end position="146"/>
    </location>
</feature>
<accession>A0A0D3JIH1</accession>
<reference evidence="5" key="1">
    <citation type="journal article" date="2013" name="Nature">
        <title>Pan genome of the phytoplankton Emiliania underpins its global distribution.</title>
        <authorList>
            <person name="Read B.A."/>
            <person name="Kegel J."/>
            <person name="Klute M.J."/>
            <person name="Kuo A."/>
            <person name="Lefebvre S.C."/>
            <person name="Maumus F."/>
            <person name="Mayer C."/>
            <person name="Miller J."/>
            <person name="Monier A."/>
            <person name="Salamov A."/>
            <person name="Young J."/>
            <person name="Aguilar M."/>
            <person name="Claverie J.M."/>
            <person name="Frickenhaus S."/>
            <person name="Gonzalez K."/>
            <person name="Herman E.K."/>
            <person name="Lin Y.C."/>
            <person name="Napier J."/>
            <person name="Ogata H."/>
            <person name="Sarno A.F."/>
            <person name="Shmutz J."/>
            <person name="Schroeder D."/>
            <person name="de Vargas C."/>
            <person name="Verret F."/>
            <person name="von Dassow P."/>
            <person name="Valentin K."/>
            <person name="Van de Peer Y."/>
            <person name="Wheeler G."/>
            <person name="Dacks J.B."/>
            <person name="Delwiche C.F."/>
            <person name="Dyhrman S.T."/>
            <person name="Glockner G."/>
            <person name="John U."/>
            <person name="Richards T."/>
            <person name="Worden A.Z."/>
            <person name="Zhang X."/>
            <person name="Grigoriev I.V."/>
            <person name="Allen A.E."/>
            <person name="Bidle K."/>
            <person name="Borodovsky M."/>
            <person name="Bowler C."/>
            <person name="Brownlee C."/>
            <person name="Cock J.M."/>
            <person name="Elias M."/>
            <person name="Gladyshev V.N."/>
            <person name="Groth M."/>
            <person name="Guda C."/>
            <person name="Hadaegh A."/>
            <person name="Iglesias-Rodriguez M.D."/>
            <person name="Jenkins J."/>
            <person name="Jones B.M."/>
            <person name="Lawson T."/>
            <person name="Leese F."/>
            <person name="Lindquist E."/>
            <person name="Lobanov A."/>
            <person name="Lomsadze A."/>
            <person name="Malik S.B."/>
            <person name="Marsh M.E."/>
            <person name="Mackinder L."/>
            <person name="Mock T."/>
            <person name="Mueller-Roeber B."/>
            <person name="Pagarete A."/>
            <person name="Parker M."/>
            <person name="Probert I."/>
            <person name="Quesneville H."/>
            <person name="Raines C."/>
            <person name="Rensing S.A."/>
            <person name="Riano-Pachon D.M."/>
            <person name="Richier S."/>
            <person name="Rokitta S."/>
            <person name="Shiraiwa Y."/>
            <person name="Soanes D.M."/>
            <person name="van der Giezen M."/>
            <person name="Wahlund T.M."/>
            <person name="Williams B."/>
            <person name="Wilson W."/>
            <person name="Wolfe G."/>
            <person name="Wurch L.L."/>
        </authorList>
    </citation>
    <scope>NUCLEOTIDE SEQUENCE</scope>
</reference>
<feature type="region of interest" description="Disordered" evidence="1">
    <location>
        <begin position="209"/>
        <end position="276"/>
    </location>
</feature>
<protein>
    <recommendedName>
        <fullName evidence="3">SPX domain-containing protein</fullName>
    </recommendedName>
</protein>
<dbReference type="Proteomes" id="UP000013827">
    <property type="component" value="Unassembled WGS sequence"/>
</dbReference>
<dbReference type="PaxDb" id="2903-EOD23306"/>
<dbReference type="InterPro" id="IPR004331">
    <property type="entry name" value="SPX_dom"/>
</dbReference>
<dbReference type="GO" id="GO:0016036">
    <property type="term" value="P:cellular response to phosphate starvation"/>
    <property type="evidence" value="ECO:0007669"/>
    <property type="project" value="InterPro"/>
</dbReference>
<feature type="compositionally biased region" description="Low complexity" evidence="1">
    <location>
        <begin position="259"/>
        <end position="276"/>
    </location>
</feature>
<keyword evidence="2" id="KW-1133">Transmembrane helix</keyword>
<dbReference type="GeneID" id="17268851"/>
<reference evidence="4" key="2">
    <citation type="submission" date="2024-10" db="UniProtKB">
        <authorList>
            <consortium name="EnsemblProtists"/>
        </authorList>
    </citation>
    <scope>IDENTIFICATION</scope>
</reference>
<dbReference type="AlphaFoldDB" id="A0A0D3JIH1"/>
<evidence type="ECO:0000313" key="5">
    <source>
        <dbReference type="Proteomes" id="UP000013827"/>
    </source>
</evidence>
<keyword evidence="2" id="KW-0472">Membrane</keyword>
<evidence type="ECO:0000256" key="2">
    <source>
        <dbReference type="SAM" id="Phobius"/>
    </source>
</evidence>
<dbReference type="HOGENOM" id="CLU_869964_0_0_1"/>
<dbReference type="PANTHER" id="PTHR45978:SF7">
    <property type="entry name" value="SPX DOMAIN-CONTAINING PROTEIN 4"/>
    <property type="match status" value="1"/>
</dbReference>
<evidence type="ECO:0000313" key="4">
    <source>
        <dbReference type="EnsemblProtists" id="EOD23306"/>
    </source>
</evidence>
<dbReference type="EnsemblProtists" id="EOD23306">
    <property type="protein sequence ID" value="EOD23306"/>
    <property type="gene ID" value="EMIHUDRAFT_116534"/>
</dbReference>
<dbReference type="PROSITE" id="PS51382">
    <property type="entry name" value="SPX"/>
    <property type="match status" value="1"/>
</dbReference>
<dbReference type="PANTHER" id="PTHR45978">
    <property type="entry name" value="SPX DOMAIN-CONTAINING PROTEIN 3"/>
    <property type="match status" value="1"/>
</dbReference>
<feature type="transmembrane region" description="Helical" evidence="2">
    <location>
        <begin position="297"/>
        <end position="316"/>
    </location>
</feature>
<keyword evidence="5" id="KW-1185">Reference proteome</keyword>
<name>A0A0D3JIH1_EMIH1</name>
<dbReference type="KEGG" id="ehx:EMIHUDRAFT_116534"/>
<organism evidence="4 5">
    <name type="scientific">Emiliania huxleyi (strain CCMP1516)</name>
    <dbReference type="NCBI Taxonomy" id="280463"/>
    <lineage>
        <taxon>Eukaryota</taxon>
        <taxon>Haptista</taxon>
        <taxon>Haptophyta</taxon>
        <taxon>Prymnesiophyceae</taxon>
        <taxon>Isochrysidales</taxon>
        <taxon>Noelaerhabdaceae</taxon>
        <taxon>Emiliania</taxon>
    </lineage>
</organism>
<proteinExistence type="predicted"/>
<dbReference type="InterPro" id="IPR031142">
    <property type="entry name" value="SPX_prot"/>
</dbReference>
<keyword evidence="2" id="KW-0812">Transmembrane</keyword>
<evidence type="ECO:0000256" key="1">
    <source>
        <dbReference type="SAM" id="MobiDB-lite"/>
    </source>
</evidence>
<sequence>MKFGRLYQLELAGTPDWPRLRYKQLKKLIKSRLAFGVLDASSIQALTRPSKPRLASHEITSIFQTGHFKKIIREDLQSINAFWLRQEKELLDRERATEELPYLRQQQEEQVHACLRWLILNYLAVLKIAKKHDKHCATNLQNAMAKVLLMQPFVVAMRASPLFHSDGGADASQPGASDANPISYVIQKLLGMDRKYFPERLQQHIASLEDSQGSLSDPEIDSPPTVGLDPPDPRLQPPPGAPRAAKSPRKGAKSQEGESAAGRSRSAARAPADASSCSCVGEHGWPIPVAEREEEDGWMLVCYLVLVGLAWCVWYSRDSR</sequence>
<evidence type="ECO:0000259" key="3">
    <source>
        <dbReference type="PROSITE" id="PS51382"/>
    </source>
</evidence>
<dbReference type="RefSeq" id="XP_005775735.1">
    <property type="nucleotide sequence ID" value="XM_005775678.1"/>
</dbReference>
<dbReference type="CDD" id="cd14447">
    <property type="entry name" value="SPX"/>
    <property type="match status" value="1"/>
</dbReference>